<dbReference type="InterPro" id="IPR041698">
    <property type="entry name" value="Methyltransf_25"/>
</dbReference>
<dbReference type="SUPFAM" id="SSF53335">
    <property type="entry name" value="S-adenosyl-L-methionine-dependent methyltransferases"/>
    <property type="match status" value="1"/>
</dbReference>
<dbReference type="AlphaFoldDB" id="A0A927RI19"/>
<dbReference type="CDD" id="cd02440">
    <property type="entry name" value="AdoMet_MTases"/>
    <property type="match status" value="1"/>
</dbReference>
<accession>A0A927RI19</accession>
<dbReference type="GO" id="GO:0032259">
    <property type="term" value="P:methylation"/>
    <property type="evidence" value="ECO:0007669"/>
    <property type="project" value="UniProtKB-KW"/>
</dbReference>
<reference evidence="2" key="1">
    <citation type="submission" date="2020-10" db="EMBL/GenBank/DDBJ databases">
        <title>Sequencing the genomes of 1000 actinobacteria strains.</title>
        <authorList>
            <person name="Klenk H.-P."/>
        </authorList>
    </citation>
    <scope>NUCLEOTIDE SEQUENCE</scope>
    <source>
        <strain evidence="2">DSM 45354</strain>
    </source>
</reference>
<keyword evidence="3" id="KW-1185">Reference proteome</keyword>
<proteinExistence type="predicted"/>
<protein>
    <submittedName>
        <fullName evidence="2">SAM-dependent methyltransferase</fullName>
    </submittedName>
</protein>
<keyword evidence="2" id="KW-0489">Methyltransferase</keyword>
<gene>
    <name evidence="2" type="ORF">HEB94_002579</name>
</gene>
<dbReference type="EMBL" id="JADBEM010000001">
    <property type="protein sequence ID" value="MBE1605731.1"/>
    <property type="molecule type" value="Genomic_DNA"/>
</dbReference>
<evidence type="ECO:0000313" key="3">
    <source>
        <dbReference type="Proteomes" id="UP000638648"/>
    </source>
</evidence>
<evidence type="ECO:0000259" key="1">
    <source>
        <dbReference type="Pfam" id="PF13649"/>
    </source>
</evidence>
<name>A0A927RI19_9ACTN</name>
<dbReference type="InterPro" id="IPR029063">
    <property type="entry name" value="SAM-dependent_MTases_sf"/>
</dbReference>
<dbReference type="Gene3D" id="3.40.50.150">
    <property type="entry name" value="Vaccinia Virus protein VP39"/>
    <property type="match status" value="1"/>
</dbReference>
<dbReference type="GO" id="GO:0008168">
    <property type="term" value="F:methyltransferase activity"/>
    <property type="evidence" value="ECO:0007669"/>
    <property type="project" value="UniProtKB-KW"/>
</dbReference>
<dbReference type="Proteomes" id="UP000638648">
    <property type="component" value="Unassembled WGS sequence"/>
</dbReference>
<organism evidence="2 3">
    <name type="scientific">Actinopolymorpha pittospori</name>
    <dbReference type="NCBI Taxonomy" id="648752"/>
    <lineage>
        <taxon>Bacteria</taxon>
        <taxon>Bacillati</taxon>
        <taxon>Actinomycetota</taxon>
        <taxon>Actinomycetes</taxon>
        <taxon>Propionibacteriales</taxon>
        <taxon>Actinopolymorphaceae</taxon>
        <taxon>Actinopolymorpha</taxon>
    </lineage>
</organism>
<feature type="domain" description="Methyltransferase" evidence="1">
    <location>
        <begin position="2"/>
        <end position="74"/>
    </location>
</feature>
<keyword evidence="2" id="KW-0808">Transferase</keyword>
<evidence type="ECO:0000313" key="2">
    <source>
        <dbReference type="EMBL" id="MBE1605731.1"/>
    </source>
</evidence>
<sequence>MLDLGAGTGGPAVVLAKHFRCRVTAVENSSSFAEAGRERARAAGVSDLIEYVISDVTEFSIERGAYDAAVCFGAAWILGGFAGTAEALRAAVPLGGHVVIGDVFEPSEPRPDQEGAALTLRGMLTTMVGLGLTPVGMTVASHDDWDRYHSQMMLAFEDWIDAQTPTTPISLTYEVTGRANCSGPSLSWMQAGQLSRAGNDVKTSAEAIACGAMAVVTHHEGAAGLLDRWPQRPDLRCPAS</sequence>
<comment type="caution">
    <text evidence="2">The sequence shown here is derived from an EMBL/GenBank/DDBJ whole genome shotgun (WGS) entry which is preliminary data.</text>
</comment>
<dbReference type="Pfam" id="PF13649">
    <property type="entry name" value="Methyltransf_25"/>
    <property type="match status" value="1"/>
</dbReference>